<evidence type="ECO:0000313" key="3">
    <source>
        <dbReference type="Proteomes" id="UP000799539"/>
    </source>
</evidence>
<gene>
    <name evidence="2" type="ORF">CERZMDRAFT_96371</name>
</gene>
<dbReference type="Proteomes" id="UP000799539">
    <property type="component" value="Unassembled WGS sequence"/>
</dbReference>
<dbReference type="OrthoDB" id="10661962at2759"/>
<reference evidence="2" key="1">
    <citation type="journal article" date="2020" name="Stud. Mycol.">
        <title>101 Dothideomycetes genomes: a test case for predicting lifestyles and emergence of pathogens.</title>
        <authorList>
            <person name="Haridas S."/>
            <person name="Albert R."/>
            <person name="Binder M."/>
            <person name="Bloem J."/>
            <person name="Labutti K."/>
            <person name="Salamov A."/>
            <person name="Andreopoulos B."/>
            <person name="Baker S."/>
            <person name="Barry K."/>
            <person name="Bills G."/>
            <person name="Bluhm B."/>
            <person name="Cannon C."/>
            <person name="Castanera R."/>
            <person name="Culley D."/>
            <person name="Daum C."/>
            <person name="Ezra D."/>
            <person name="Gonzalez J."/>
            <person name="Henrissat B."/>
            <person name="Kuo A."/>
            <person name="Liang C."/>
            <person name="Lipzen A."/>
            <person name="Lutzoni F."/>
            <person name="Magnuson J."/>
            <person name="Mondo S."/>
            <person name="Nolan M."/>
            <person name="Ohm R."/>
            <person name="Pangilinan J."/>
            <person name="Park H.-J."/>
            <person name="Ramirez L."/>
            <person name="Alfaro M."/>
            <person name="Sun H."/>
            <person name="Tritt A."/>
            <person name="Yoshinaga Y."/>
            <person name="Zwiers L.-H."/>
            <person name="Turgeon B."/>
            <person name="Goodwin S."/>
            <person name="Spatafora J."/>
            <person name="Crous P."/>
            <person name="Grigoriev I."/>
        </authorList>
    </citation>
    <scope>NUCLEOTIDE SEQUENCE</scope>
    <source>
        <strain evidence="2">SCOH1-5</strain>
    </source>
</reference>
<organism evidence="2 3">
    <name type="scientific">Cercospora zeae-maydis SCOH1-5</name>
    <dbReference type="NCBI Taxonomy" id="717836"/>
    <lineage>
        <taxon>Eukaryota</taxon>
        <taxon>Fungi</taxon>
        <taxon>Dikarya</taxon>
        <taxon>Ascomycota</taxon>
        <taxon>Pezizomycotina</taxon>
        <taxon>Dothideomycetes</taxon>
        <taxon>Dothideomycetidae</taxon>
        <taxon>Mycosphaerellales</taxon>
        <taxon>Mycosphaerellaceae</taxon>
        <taxon>Cercospora</taxon>
    </lineage>
</organism>
<proteinExistence type="predicted"/>
<feature type="compositionally biased region" description="Basic and acidic residues" evidence="1">
    <location>
        <begin position="413"/>
        <end position="422"/>
    </location>
</feature>
<feature type="compositionally biased region" description="Low complexity" evidence="1">
    <location>
        <begin position="774"/>
        <end position="792"/>
    </location>
</feature>
<accession>A0A6A6FJD0</accession>
<feature type="compositionally biased region" description="Basic residues" evidence="1">
    <location>
        <begin position="831"/>
        <end position="841"/>
    </location>
</feature>
<dbReference type="EMBL" id="ML992670">
    <property type="protein sequence ID" value="KAF2213537.1"/>
    <property type="molecule type" value="Genomic_DNA"/>
</dbReference>
<dbReference type="AlphaFoldDB" id="A0A6A6FJD0"/>
<feature type="compositionally biased region" description="Basic and acidic residues" evidence="1">
    <location>
        <begin position="612"/>
        <end position="632"/>
    </location>
</feature>
<protein>
    <submittedName>
        <fullName evidence="2">Uncharacterized protein</fullName>
    </submittedName>
</protein>
<feature type="compositionally biased region" description="Basic and acidic residues" evidence="1">
    <location>
        <begin position="456"/>
        <end position="488"/>
    </location>
</feature>
<feature type="region of interest" description="Disordered" evidence="1">
    <location>
        <begin position="390"/>
        <end position="439"/>
    </location>
</feature>
<feature type="compositionally biased region" description="Basic and acidic residues" evidence="1">
    <location>
        <begin position="496"/>
        <end position="508"/>
    </location>
</feature>
<name>A0A6A6FJD0_9PEZI</name>
<keyword evidence="3" id="KW-1185">Reference proteome</keyword>
<evidence type="ECO:0000313" key="2">
    <source>
        <dbReference type="EMBL" id="KAF2213537.1"/>
    </source>
</evidence>
<feature type="compositionally biased region" description="Acidic residues" evidence="1">
    <location>
        <begin position="570"/>
        <end position="579"/>
    </location>
</feature>
<evidence type="ECO:0000256" key="1">
    <source>
        <dbReference type="SAM" id="MobiDB-lite"/>
    </source>
</evidence>
<feature type="region of interest" description="Disordered" evidence="1">
    <location>
        <begin position="456"/>
        <end position="668"/>
    </location>
</feature>
<feature type="compositionally biased region" description="Basic and acidic residues" evidence="1">
    <location>
        <begin position="535"/>
        <end position="569"/>
    </location>
</feature>
<sequence length="1169" mass="128688">MATDDLCPRAKGDDITGQYAVQTWMTTKYDKNDLLHPGPNEAKLWSAVQGMTDVLGHTGPPLAGIAYADMAAVVAIILMRMEKYRMGIQEFYFGWSREAVRANLHLARAMVPAHYWHDPDECQAVLKYQEPGTEWQMKIADAMFDWDSRRIVRTPTSKDHEDLLATQWFEKDTYARVGKQMAARHQEALDFDRHDVPTEDFVPLSSATLTAPAQVQLQMQAHVRELYMSAIRTTAAAYRTANSAAQKYLLDLDAARKTEAAQLAIVANADSMARDMGVALGRFQAMGYESRSQEPYVEHLTEHAAGRLMTHPTATTWPKGLADLLARTRYHNTGPLVPLFDVSRTHGTRVALSVPFAGPESGVWRPLSGDMQPFAMPKLADHIHWRLHLPEARPEPSNPRLTARGPQAPVEMHIPDDPRFAPKEPPVSLAAPPPKTPDQLMADKRAEAERTANFRARADRMQHEKEQKAAEAAAMEKDRIDQHTREQEDSAAAAASREEEASEFEKAKARVAAAMKRKKDRDRRTKATGEVYPVRPKDNDKADDLTVENKMDRNKAKTDDLTMEDKTDTAETDDLPVEEGTDRNKTEADDLAVENQKGKSKAKADGSAGMSQHDRARARLGELRKRQREAEAGKPGSTSDKPIEIESEPIVIDSDGDSSSSMEELEDDPIAAGQDQQLAIQMPNQMMAPGGQNQMMAPGGQNQMMTPGGQNQMMTPGGQNQMLPPAPFYNPGYYSVGGFNGYGFGHGAFAQQPFNAPGQYHQAGLPPFPESFQPLPGLPTSSPLSSERSGPPSKKPPKKKIKSNHTASTQSPAAAGNQDEDATTQPAPPRSRPRRRSRATTRLHPAPAAAGNQDEDATTTAGSSKEPPKKKIKSKHTASTQSPAAAGKQDEDATTTGSDFATDNLWYPGLAFDQKAALQDPVGYSSRKRGEERAAKLPLYCAMGRISPACLPPKGVRLDDYTVGALLELKDHGGFGRDDLGQQWPAVFDSKGYVRSWRQPAGRPYVIQGDSHGWYALVHNTRLLRGEGPNIPFEFQGNKREAIPGKWIQASDTEVQTPIRRWATIIDPLTLSISMRNSLAKAEVDPDYAPAFKHFLDTTRASDGLDETERATLSTQPTDWAKPDWATSANILYPHALALSTVAIVNRYRKLAPEQRSDVNKCVPGKAQG</sequence>
<feature type="region of interest" description="Disordered" evidence="1">
    <location>
        <begin position="758"/>
        <end position="897"/>
    </location>
</feature>